<feature type="domain" description="Antitoxin SocA-like Panacea" evidence="1">
    <location>
        <begin position="25"/>
        <end position="121"/>
    </location>
</feature>
<dbReference type="Pfam" id="PF13274">
    <property type="entry name" value="SocA_Panacea"/>
    <property type="match status" value="1"/>
</dbReference>
<dbReference type="AlphaFoldDB" id="A0A380NH66"/>
<keyword evidence="3" id="KW-1185">Reference proteome</keyword>
<dbReference type="RefSeq" id="WP_115309704.1">
    <property type="nucleotide sequence ID" value="NZ_UHIO01000001.1"/>
</dbReference>
<organism evidence="2 3">
    <name type="scientific">Veillonella criceti</name>
    <dbReference type="NCBI Taxonomy" id="103891"/>
    <lineage>
        <taxon>Bacteria</taxon>
        <taxon>Bacillati</taxon>
        <taxon>Bacillota</taxon>
        <taxon>Negativicutes</taxon>
        <taxon>Veillonellales</taxon>
        <taxon>Veillonellaceae</taxon>
        <taxon>Veillonella</taxon>
    </lineage>
</organism>
<evidence type="ECO:0000313" key="3">
    <source>
        <dbReference type="Proteomes" id="UP000255367"/>
    </source>
</evidence>
<evidence type="ECO:0000259" key="1">
    <source>
        <dbReference type="Pfam" id="PF13274"/>
    </source>
</evidence>
<dbReference type="OrthoDB" id="9799173at2"/>
<dbReference type="InterPro" id="IPR025272">
    <property type="entry name" value="SocA_Panacea"/>
</dbReference>
<accession>A0A380NH66</accession>
<reference evidence="2 3" key="1">
    <citation type="submission" date="2018-06" db="EMBL/GenBank/DDBJ databases">
        <authorList>
            <consortium name="Pathogen Informatics"/>
            <person name="Doyle S."/>
        </authorList>
    </citation>
    <scope>NUCLEOTIDE SEQUENCE [LARGE SCALE GENOMIC DNA]</scope>
    <source>
        <strain evidence="2 3">NCTC12020</strain>
    </source>
</reference>
<name>A0A380NH66_9FIRM</name>
<protein>
    <submittedName>
        <fullName evidence="2">Uncharacterized phage-associated protein</fullName>
    </submittedName>
</protein>
<sequence>MKLKKIEIVARILIYMSGDITPLALQKALYYVQGFSFVFFKQAIFNEDCEAWVHGPVYREIYTKYKTYAYNPIDEMDNNNFAFDKKLITELEFSLIKSIVTYICCYSGAILEKFTHLEAPWIITRGKLTSTELSSEIISKNEIEKYFLQIKEEYNIERIEDIKNYTDVMFKNVNCL</sequence>
<dbReference type="EMBL" id="UHIO01000001">
    <property type="protein sequence ID" value="SUP41011.1"/>
    <property type="molecule type" value="Genomic_DNA"/>
</dbReference>
<dbReference type="Proteomes" id="UP000255367">
    <property type="component" value="Unassembled WGS sequence"/>
</dbReference>
<gene>
    <name evidence="2" type="ORF">NCTC12020_00458</name>
</gene>
<evidence type="ECO:0000313" key="2">
    <source>
        <dbReference type="EMBL" id="SUP41011.1"/>
    </source>
</evidence>
<proteinExistence type="predicted"/>